<dbReference type="EMBL" id="NMQA01000346">
    <property type="protein sequence ID" value="PLZ95038.1"/>
    <property type="molecule type" value="Genomic_DNA"/>
</dbReference>
<evidence type="ECO:0000256" key="1">
    <source>
        <dbReference type="ARBA" id="ARBA00000085"/>
    </source>
</evidence>
<dbReference type="CDD" id="cd19410">
    <property type="entry name" value="HK9-like_sensor"/>
    <property type="match status" value="1"/>
</dbReference>
<dbReference type="CDD" id="cd00075">
    <property type="entry name" value="HATPase"/>
    <property type="match status" value="1"/>
</dbReference>
<dbReference type="SMART" id="SM00387">
    <property type="entry name" value="HATPase_c"/>
    <property type="match status" value="1"/>
</dbReference>
<keyword evidence="8" id="KW-1133">Transmembrane helix</keyword>
<dbReference type="Proteomes" id="UP000235025">
    <property type="component" value="Unassembled WGS sequence"/>
</dbReference>
<sequence length="468" mass="53161">MKWSLEGKWIASGFGLSLLLMGVVSFISYQNATQLIDSGNKVKHTHQVMKSLIDIFATLTDAESGRRGYILYGERSELKRYNQAMQSLDAKVKNLQQQLADDPTQQQQLKRLKFLISQRVELSKQSIELQQQGKSTFALQASVVTRSNQNRSQIRETLTQMQTREEQLLQISVRYSQSNIHNRMLIEFLGTLLSFSILLGVYALLYQQLVKRQQAEATQRTLAQEKELSELKLRFFSMVSHEFRTPLSIILGSAQLLAQSEQQWTKEKKLKNLHRIQSSARSMNQLLTDILTLTRAETGKLEFNPELIDLEAFCINLIEDLQFCNQPQHTIKFISQGSCTHAKLDENLLYSILSNLLSNAMKYSPQEGTIFLVLSCERDAIIFQVQDFGIGIPSEFQQHLFEPFHRANNVSKIVGSGLGLAVVKKCLELHQGEVSVESEVGVGTTFTVRIPQTATAMVNSKMDFPHIR</sequence>
<dbReference type="PANTHER" id="PTHR43711:SF26">
    <property type="entry name" value="SENSOR HISTIDINE KINASE RCSC"/>
    <property type="match status" value="1"/>
</dbReference>
<evidence type="ECO:0000256" key="4">
    <source>
        <dbReference type="ARBA" id="ARBA00022679"/>
    </source>
</evidence>
<dbReference type="CDD" id="cd00082">
    <property type="entry name" value="HisKA"/>
    <property type="match status" value="1"/>
</dbReference>
<dbReference type="AlphaFoldDB" id="A0A2N6KA04"/>
<dbReference type="GO" id="GO:0000155">
    <property type="term" value="F:phosphorelay sensor kinase activity"/>
    <property type="evidence" value="ECO:0007669"/>
    <property type="project" value="InterPro"/>
</dbReference>
<gene>
    <name evidence="10" type="ORF">CEN50_23490</name>
</gene>
<dbReference type="InterPro" id="IPR004358">
    <property type="entry name" value="Sig_transdc_His_kin-like_C"/>
</dbReference>
<comment type="catalytic activity">
    <reaction evidence="1">
        <text>ATP + protein L-histidine = ADP + protein N-phospho-L-histidine.</text>
        <dbReference type="EC" id="2.7.13.3"/>
    </reaction>
</comment>
<evidence type="ECO:0000256" key="6">
    <source>
        <dbReference type="ARBA" id="ARBA00023012"/>
    </source>
</evidence>
<dbReference type="RefSeq" id="WP_102175005.1">
    <property type="nucleotide sequence ID" value="NZ_NMQA01000346.1"/>
</dbReference>
<comment type="function">
    <text evidence="7">Photoreceptor which exists in two forms that are reversibly interconvertible by light: the R form that absorbs maximally in the red region of the spectrum and the FR form that absorbs maximally in the far-red region.</text>
</comment>
<comment type="caution">
    <text evidence="10">The sequence shown here is derived from an EMBL/GenBank/DDBJ whole genome shotgun (WGS) entry which is preliminary data.</text>
</comment>
<dbReference type="Pfam" id="PF05227">
    <property type="entry name" value="CHASE3"/>
    <property type="match status" value="1"/>
</dbReference>
<dbReference type="InterPro" id="IPR036890">
    <property type="entry name" value="HATPase_C_sf"/>
</dbReference>
<dbReference type="Pfam" id="PF02518">
    <property type="entry name" value="HATPase_c"/>
    <property type="match status" value="1"/>
</dbReference>
<keyword evidence="3" id="KW-0597">Phosphoprotein</keyword>
<evidence type="ECO:0000313" key="11">
    <source>
        <dbReference type="Proteomes" id="UP000235025"/>
    </source>
</evidence>
<dbReference type="PROSITE" id="PS50109">
    <property type="entry name" value="HIS_KIN"/>
    <property type="match status" value="1"/>
</dbReference>
<organism evidence="10 11">
    <name type="scientific">Fischerella thermalis CCMEE 5268</name>
    <dbReference type="NCBI Taxonomy" id="2019662"/>
    <lineage>
        <taxon>Bacteria</taxon>
        <taxon>Bacillati</taxon>
        <taxon>Cyanobacteriota</taxon>
        <taxon>Cyanophyceae</taxon>
        <taxon>Nostocales</taxon>
        <taxon>Hapalosiphonaceae</taxon>
        <taxon>Fischerella</taxon>
    </lineage>
</organism>
<dbReference type="SUPFAM" id="SSF55874">
    <property type="entry name" value="ATPase domain of HSP90 chaperone/DNA topoisomerase II/histidine kinase"/>
    <property type="match status" value="1"/>
</dbReference>
<keyword evidence="4" id="KW-0808">Transferase</keyword>
<evidence type="ECO:0000256" key="5">
    <source>
        <dbReference type="ARBA" id="ARBA00022777"/>
    </source>
</evidence>
<dbReference type="SMART" id="SM00388">
    <property type="entry name" value="HisKA"/>
    <property type="match status" value="1"/>
</dbReference>
<accession>A0A2N6KA04</accession>
<evidence type="ECO:0000259" key="9">
    <source>
        <dbReference type="PROSITE" id="PS50109"/>
    </source>
</evidence>
<dbReference type="Pfam" id="PF00512">
    <property type="entry name" value="HisKA"/>
    <property type="match status" value="1"/>
</dbReference>
<dbReference type="PANTHER" id="PTHR43711">
    <property type="entry name" value="TWO-COMPONENT HISTIDINE KINASE"/>
    <property type="match status" value="1"/>
</dbReference>
<protein>
    <recommendedName>
        <fullName evidence="2">histidine kinase</fullName>
        <ecNumber evidence="2">2.7.13.3</ecNumber>
    </recommendedName>
</protein>
<keyword evidence="6" id="KW-0902">Two-component regulatory system</keyword>
<dbReference type="SUPFAM" id="SSF47384">
    <property type="entry name" value="Homodimeric domain of signal transducing histidine kinase"/>
    <property type="match status" value="1"/>
</dbReference>
<dbReference type="PRINTS" id="PR00344">
    <property type="entry name" value="BCTRLSENSOR"/>
</dbReference>
<dbReference type="InterPro" id="IPR003594">
    <property type="entry name" value="HATPase_dom"/>
</dbReference>
<keyword evidence="8" id="KW-0472">Membrane</keyword>
<dbReference type="EC" id="2.7.13.3" evidence="2"/>
<evidence type="ECO:0000256" key="7">
    <source>
        <dbReference type="ARBA" id="ARBA00055745"/>
    </source>
</evidence>
<feature type="transmembrane region" description="Helical" evidence="8">
    <location>
        <begin position="184"/>
        <end position="205"/>
    </location>
</feature>
<evidence type="ECO:0000256" key="2">
    <source>
        <dbReference type="ARBA" id="ARBA00012438"/>
    </source>
</evidence>
<dbReference type="InterPro" id="IPR036097">
    <property type="entry name" value="HisK_dim/P_sf"/>
</dbReference>
<dbReference type="InterPro" id="IPR005467">
    <property type="entry name" value="His_kinase_dom"/>
</dbReference>
<dbReference type="InterPro" id="IPR007891">
    <property type="entry name" value="CHASE3"/>
</dbReference>
<name>A0A2N6KA04_9CYAN</name>
<reference evidence="10 11" key="1">
    <citation type="submission" date="2017-07" db="EMBL/GenBank/DDBJ databases">
        <title>Genomes of Fischerella (Mastigocladus) sp. strains.</title>
        <authorList>
            <person name="Miller S.R."/>
        </authorList>
    </citation>
    <scope>NUCLEOTIDE SEQUENCE [LARGE SCALE GENOMIC DNA]</scope>
    <source>
        <strain evidence="10 11">CCMEE 5268</strain>
    </source>
</reference>
<evidence type="ECO:0000313" key="10">
    <source>
        <dbReference type="EMBL" id="PLZ95038.1"/>
    </source>
</evidence>
<proteinExistence type="predicted"/>
<keyword evidence="5 10" id="KW-0418">Kinase</keyword>
<evidence type="ECO:0000256" key="8">
    <source>
        <dbReference type="SAM" id="Phobius"/>
    </source>
</evidence>
<dbReference type="Gene3D" id="3.30.565.10">
    <property type="entry name" value="Histidine kinase-like ATPase, C-terminal domain"/>
    <property type="match status" value="1"/>
</dbReference>
<dbReference type="Gene3D" id="1.10.287.130">
    <property type="match status" value="1"/>
</dbReference>
<feature type="domain" description="Histidine kinase" evidence="9">
    <location>
        <begin position="238"/>
        <end position="454"/>
    </location>
</feature>
<evidence type="ECO:0000256" key="3">
    <source>
        <dbReference type="ARBA" id="ARBA00022553"/>
    </source>
</evidence>
<keyword evidence="8" id="KW-0812">Transmembrane</keyword>
<dbReference type="InterPro" id="IPR050736">
    <property type="entry name" value="Sensor_HK_Regulatory"/>
</dbReference>
<dbReference type="InterPro" id="IPR003661">
    <property type="entry name" value="HisK_dim/P_dom"/>
</dbReference>
<dbReference type="FunFam" id="3.30.565.10:FF:000006">
    <property type="entry name" value="Sensor histidine kinase WalK"/>
    <property type="match status" value="1"/>
</dbReference>